<reference evidence="1" key="1">
    <citation type="submission" date="2018-04" db="EMBL/GenBank/DDBJ databases">
        <title>WGS assembly of Panicum hallii.</title>
        <authorList>
            <person name="Lovell J."/>
            <person name="Jenkins J."/>
            <person name="Lowry D."/>
            <person name="Mamidi S."/>
            <person name="Sreedasyam A."/>
            <person name="Weng X."/>
            <person name="Barry K."/>
            <person name="Bonette J."/>
            <person name="Campitelli B."/>
            <person name="Daum C."/>
            <person name="Gordon S."/>
            <person name="Gould B."/>
            <person name="Lipzen A."/>
            <person name="Macqueen A."/>
            <person name="Palacio-Mejia J."/>
            <person name="Plott C."/>
            <person name="Shakirov E."/>
            <person name="Shu S."/>
            <person name="Yoshinaga Y."/>
            <person name="Zane M."/>
            <person name="Rokhsar D."/>
            <person name="Grimwood J."/>
            <person name="Schmutz J."/>
            <person name="Juenger T."/>
        </authorList>
    </citation>
    <scope>NUCLEOTIDE SEQUENCE [LARGE SCALE GENOMIC DNA]</scope>
    <source>
        <strain evidence="1">FIL2</strain>
    </source>
</reference>
<proteinExistence type="predicted"/>
<accession>A0A2S3HFD5</accession>
<evidence type="ECO:0000313" key="1">
    <source>
        <dbReference type="EMBL" id="PAN21864.1"/>
    </source>
</evidence>
<organism evidence="1">
    <name type="scientific">Panicum hallii</name>
    <dbReference type="NCBI Taxonomy" id="206008"/>
    <lineage>
        <taxon>Eukaryota</taxon>
        <taxon>Viridiplantae</taxon>
        <taxon>Streptophyta</taxon>
        <taxon>Embryophyta</taxon>
        <taxon>Tracheophyta</taxon>
        <taxon>Spermatophyta</taxon>
        <taxon>Magnoliopsida</taxon>
        <taxon>Liliopsida</taxon>
        <taxon>Poales</taxon>
        <taxon>Poaceae</taxon>
        <taxon>PACMAD clade</taxon>
        <taxon>Panicoideae</taxon>
        <taxon>Panicodae</taxon>
        <taxon>Paniceae</taxon>
        <taxon>Panicinae</taxon>
        <taxon>Panicum</taxon>
        <taxon>Panicum sect. Panicum</taxon>
    </lineage>
</organism>
<dbReference type="EMBL" id="CM008048">
    <property type="protein sequence ID" value="PAN21864.1"/>
    <property type="molecule type" value="Genomic_DNA"/>
</dbReference>
<name>A0A2S3HFD5_9POAL</name>
<dbReference type="AlphaFoldDB" id="A0A2S3HFD5"/>
<dbReference type="Gramene" id="PAN21864">
    <property type="protein sequence ID" value="PAN21864"/>
    <property type="gene ID" value="PAHAL_3G495400"/>
</dbReference>
<protein>
    <submittedName>
        <fullName evidence="1">Uncharacterized protein</fullName>
    </submittedName>
</protein>
<gene>
    <name evidence="1" type="ORF">PAHAL_3G495400</name>
</gene>
<sequence length="256" mass="27090">MAIAAAHCLTEDEEEMIAALRELVEDGADDVRGLGEDLRALRSRAAALEDAEALTPESWDWAENIERVARRAAETMAEQADDIVQRALPPLSRRPGEEAEEVAAATRRARERDLRRLAAAEHLVHPDTAGFLGHVARETDAALVRGEVLAPDELAVAALVEDEAVRLEERMATLAGRLRRGAAEFAARPGEEALVAALHGQAANADAARATVEAFTASVRRYRASAGSAPPAGAAGTGHAGNALNYLIALTSLAIC</sequence>
<dbReference type="Proteomes" id="UP000243499">
    <property type="component" value="Chromosome 3"/>
</dbReference>